<feature type="non-terminal residue" evidence="2">
    <location>
        <position position="1"/>
    </location>
</feature>
<evidence type="ECO:0000259" key="1">
    <source>
        <dbReference type="Pfam" id="PF07885"/>
    </source>
</evidence>
<dbReference type="InterPro" id="IPR013099">
    <property type="entry name" value="K_chnl_dom"/>
</dbReference>
<name>A0A9D4M5V1_DREPO</name>
<dbReference type="Proteomes" id="UP000828390">
    <property type="component" value="Unassembled WGS sequence"/>
</dbReference>
<sequence length="96" mass="10498">MSLAVILPCVDVEIPERNSLFAASIILDSFCWLEKLATNIHEPYVANVTGSGPSVKTYYIKALYFTFTSLTSFGIGNVSSNTNAEKIFSIFAMLHG</sequence>
<organism evidence="2 3">
    <name type="scientific">Dreissena polymorpha</name>
    <name type="common">Zebra mussel</name>
    <name type="synonym">Mytilus polymorpha</name>
    <dbReference type="NCBI Taxonomy" id="45954"/>
    <lineage>
        <taxon>Eukaryota</taxon>
        <taxon>Metazoa</taxon>
        <taxon>Spiralia</taxon>
        <taxon>Lophotrochozoa</taxon>
        <taxon>Mollusca</taxon>
        <taxon>Bivalvia</taxon>
        <taxon>Autobranchia</taxon>
        <taxon>Heteroconchia</taxon>
        <taxon>Euheterodonta</taxon>
        <taxon>Imparidentia</taxon>
        <taxon>Neoheterodontei</taxon>
        <taxon>Myida</taxon>
        <taxon>Dreissenoidea</taxon>
        <taxon>Dreissenidae</taxon>
        <taxon>Dreissena</taxon>
    </lineage>
</organism>
<dbReference type="Pfam" id="PF07885">
    <property type="entry name" value="Ion_trans_2"/>
    <property type="match status" value="1"/>
</dbReference>
<dbReference type="PANTHER" id="PTHR10217">
    <property type="entry name" value="VOLTAGE AND LIGAND GATED POTASSIUM CHANNEL"/>
    <property type="match status" value="1"/>
</dbReference>
<evidence type="ECO:0000313" key="3">
    <source>
        <dbReference type="Proteomes" id="UP000828390"/>
    </source>
</evidence>
<proteinExistence type="predicted"/>
<reference evidence="2" key="2">
    <citation type="submission" date="2020-11" db="EMBL/GenBank/DDBJ databases">
        <authorList>
            <person name="McCartney M.A."/>
            <person name="Auch B."/>
            <person name="Kono T."/>
            <person name="Mallez S."/>
            <person name="Becker A."/>
            <person name="Gohl D.M."/>
            <person name="Silverstein K.A.T."/>
            <person name="Koren S."/>
            <person name="Bechman K.B."/>
            <person name="Herman A."/>
            <person name="Abrahante J.E."/>
            <person name="Garbe J."/>
        </authorList>
    </citation>
    <scope>NUCLEOTIDE SEQUENCE</scope>
    <source>
        <strain evidence="2">Duluth1</strain>
        <tissue evidence="2">Whole animal</tissue>
    </source>
</reference>
<dbReference type="AlphaFoldDB" id="A0A9D4M5V1"/>
<dbReference type="Gene3D" id="1.10.287.70">
    <property type="match status" value="1"/>
</dbReference>
<gene>
    <name evidence="2" type="ORF">DPMN_033440</name>
</gene>
<dbReference type="GO" id="GO:0005886">
    <property type="term" value="C:plasma membrane"/>
    <property type="evidence" value="ECO:0007669"/>
    <property type="project" value="TreeGrafter"/>
</dbReference>
<accession>A0A9D4M5V1</accession>
<dbReference type="InterPro" id="IPR050818">
    <property type="entry name" value="KCNH_animal-type"/>
</dbReference>
<dbReference type="EMBL" id="JAIWYP010000002">
    <property type="protein sequence ID" value="KAH3870258.1"/>
    <property type="molecule type" value="Genomic_DNA"/>
</dbReference>
<feature type="domain" description="Potassium channel" evidence="1">
    <location>
        <begin position="57"/>
        <end position="96"/>
    </location>
</feature>
<dbReference type="PANTHER" id="PTHR10217:SF548">
    <property type="entry name" value="GH12235P"/>
    <property type="match status" value="1"/>
</dbReference>
<dbReference type="GO" id="GO:0005242">
    <property type="term" value="F:inward rectifier potassium channel activity"/>
    <property type="evidence" value="ECO:0007669"/>
    <property type="project" value="TreeGrafter"/>
</dbReference>
<comment type="caution">
    <text evidence="2">The sequence shown here is derived from an EMBL/GenBank/DDBJ whole genome shotgun (WGS) entry which is preliminary data.</text>
</comment>
<evidence type="ECO:0000313" key="2">
    <source>
        <dbReference type="EMBL" id="KAH3870258.1"/>
    </source>
</evidence>
<reference evidence="2" key="1">
    <citation type="journal article" date="2019" name="bioRxiv">
        <title>The Genome of the Zebra Mussel, Dreissena polymorpha: A Resource for Invasive Species Research.</title>
        <authorList>
            <person name="McCartney M.A."/>
            <person name="Auch B."/>
            <person name="Kono T."/>
            <person name="Mallez S."/>
            <person name="Zhang Y."/>
            <person name="Obille A."/>
            <person name="Becker A."/>
            <person name="Abrahante J.E."/>
            <person name="Garbe J."/>
            <person name="Badalamenti J.P."/>
            <person name="Herman A."/>
            <person name="Mangelson H."/>
            <person name="Liachko I."/>
            <person name="Sullivan S."/>
            <person name="Sone E.D."/>
            <person name="Koren S."/>
            <person name="Silverstein K.A.T."/>
            <person name="Beckman K.B."/>
            <person name="Gohl D.M."/>
        </authorList>
    </citation>
    <scope>NUCLEOTIDE SEQUENCE</scope>
    <source>
        <strain evidence="2">Duluth1</strain>
        <tissue evidence="2">Whole animal</tissue>
    </source>
</reference>
<keyword evidence="3" id="KW-1185">Reference proteome</keyword>
<protein>
    <recommendedName>
        <fullName evidence="1">Potassium channel domain-containing protein</fullName>
    </recommendedName>
</protein>
<dbReference type="SUPFAM" id="SSF81324">
    <property type="entry name" value="Voltage-gated potassium channels"/>
    <property type="match status" value="1"/>
</dbReference>
<dbReference type="GO" id="GO:0042391">
    <property type="term" value="P:regulation of membrane potential"/>
    <property type="evidence" value="ECO:0007669"/>
    <property type="project" value="TreeGrafter"/>
</dbReference>